<sequence length="841" mass="94738">MKQSIHSLLYVVAIFQQFPISSCIDYKQEIKRKVEEYSQYEVWGLSSVGRSASAFISLFIPSSIYPQIRDYIKDDHWKTFLAHAVAFTVKNQIPLTVVIGIGLLMTVVLIFFPCCVAISRRKCRFQTDGSETPRKVTCLFVFVLMSAAVAVFAAIIVVWSSIRAYFTLQAPFKFVHYAVVLSSTMKTFMRHNFEYRIHDISRAVHDQTMLLYNINEEIVDAFVKSTKVFLNPFLDIASAMHWQIAQAKFILEHQKSSLQSLINDTNSVVGELLSNLTAAVGSLKKMDNVSHLEPILKLQKLNLSADELKMFDDPINTLTEATKINLPSSIEAVSVHLGKVARNISFDPANLISSINEAAFKQQQEIGDKVAKYIAILDENIHEKNRAAVLKHLSGMEDSFLKTSYFVQYVLVAITAVIFVCMLISFCAFFVGVIGMDGCSDKSKKTKSVGCCFKLLSMCLYFLSFLVFICCAASCFMFFVTAIPLQYCYSWRDHSFFTATVDNSVFKNKTQWFNPFAFHDYGSSMKTQIIKCQEDSQYFLPLPDPLINISDAETVKKDIDTTNITTLFEKGLKDIPYFNLSDSTVFSNLSHALDKLNFSTIFQPSKEFLNNVTDTNGKDVLTKIKGDPNSPSNASKQAGEALNFFENLVHHLEHLTSQGGTFNLTIKSINTTLETVSLQMKYLHWVSYAFHNFLINDSMRMYQEVLNNMMTKKVDSIFFDMLYEASLFRKAMSMCPILLLFYEKGDAVLCNIIAQPMAVSWLGFFLLTVFLFAAILTSALLIPPVSSSNTEIENDIQTSEATQDTSKASAETKEPSNVSQHPPDSTQSKAPPEDVQDQPKT</sequence>
<dbReference type="Proteomes" id="UP000827092">
    <property type="component" value="Unassembled WGS sequence"/>
</dbReference>
<protein>
    <submittedName>
        <fullName evidence="10">Uncharacterized protein</fullName>
    </submittedName>
</protein>
<dbReference type="AlphaFoldDB" id="A0AAV6UZM4"/>
<feature type="transmembrane region" description="Helical" evidence="8">
    <location>
        <begin position="455"/>
        <end position="480"/>
    </location>
</feature>
<organism evidence="10 11">
    <name type="scientific">Oedothorax gibbosus</name>
    <dbReference type="NCBI Taxonomy" id="931172"/>
    <lineage>
        <taxon>Eukaryota</taxon>
        <taxon>Metazoa</taxon>
        <taxon>Ecdysozoa</taxon>
        <taxon>Arthropoda</taxon>
        <taxon>Chelicerata</taxon>
        <taxon>Arachnida</taxon>
        <taxon>Araneae</taxon>
        <taxon>Araneomorphae</taxon>
        <taxon>Entelegynae</taxon>
        <taxon>Araneoidea</taxon>
        <taxon>Linyphiidae</taxon>
        <taxon>Erigoninae</taxon>
        <taxon>Oedothorax</taxon>
    </lineage>
</organism>
<feature type="signal peptide" evidence="9">
    <location>
        <begin position="1"/>
        <end position="23"/>
    </location>
</feature>
<keyword evidence="5 8" id="KW-0472">Membrane</keyword>
<dbReference type="GO" id="GO:0016020">
    <property type="term" value="C:membrane"/>
    <property type="evidence" value="ECO:0007669"/>
    <property type="project" value="UniProtKB-SubCell"/>
</dbReference>
<feature type="transmembrane region" description="Helical" evidence="8">
    <location>
        <begin position="406"/>
        <end position="434"/>
    </location>
</feature>
<comment type="subcellular location">
    <subcellularLocation>
        <location evidence="1">Membrane</location>
        <topology evidence="1">Multi-pass membrane protein</topology>
    </subcellularLocation>
</comment>
<evidence type="ECO:0000256" key="7">
    <source>
        <dbReference type="SAM" id="MobiDB-lite"/>
    </source>
</evidence>
<evidence type="ECO:0000256" key="1">
    <source>
        <dbReference type="ARBA" id="ARBA00004141"/>
    </source>
</evidence>
<feature type="transmembrane region" description="Helical" evidence="8">
    <location>
        <begin position="758"/>
        <end position="782"/>
    </location>
</feature>
<feature type="compositionally biased region" description="Polar residues" evidence="7">
    <location>
        <begin position="793"/>
        <end position="829"/>
    </location>
</feature>
<keyword evidence="9" id="KW-0732">Signal</keyword>
<dbReference type="InterPro" id="IPR008795">
    <property type="entry name" value="Prominin"/>
</dbReference>
<keyword evidence="11" id="KW-1185">Reference proteome</keyword>
<comment type="caution">
    <text evidence="10">The sequence shown here is derived from an EMBL/GenBank/DDBJ whole genome shotgun (WGS) entry which is preliminary data.</text>
</comment>
<evidence type="ECO:0000256" key="9">
    <source>
        <dbReference type="SAM" id="SignalP"/>
    </source>
</evidence>
<keyword evidence="3 8" id="KW-0812">Transmembrane</keyword>
<evidence type="ECO:0000256" key="6">
    <source>
        <dbReference type="ARBA" id="ARBA00023180"/>
    </source>
</evidence>
<evidence type="ECO:0000256" key="2">
    <source>
        <dbReference type="ARBA" id="ARBA00006058"/>
    </source>
</evidence>
<feature type="chain" id="PRO_5043327905" evidence="9">
    <location>
        <begin position="24"/>
        <end position="841"/>
    </location>
</feature>
<feature type="region of interest" description="Disordered" evidence="7">
    <location>
        <begin position="793"/>
        <end position="841"/>
    </location>
</feature>
<gene>
    <name evidence="10" type="ORF">JTE90_001435</name>
</gene>
<comment type="similarity">
    <text evidence="2">Belongs to the prominin family.</text>
</comment>
<dbReference type="EMBL" id="JAFNEN010000198">
    <property type="protein sequence ID" value="KAG8189975.1"/>
    <property type="molecule type" value="Genomic_DNA"/>
</dbReference>
<dbReference type="PANTHER" id="PTHR22730">
    <property type="entry name" value="PROMININ PROM PROTEIN"/>
    <property type="match status" value="1"/>
</dbReference>
<accession>A0AAV6UZM4</accession>
<evidence type="ECO:0000256" key="4">
    <source>
        <dbReference type="ARBA" id="ARBA00022989"/>
    </source>
</evidence>
<evidence type="ECO:0000313" key="10">
    <source>
        <dbReference type="EMBL" id="KAG8189975.1"/>
    </source>
</evidence>
<evidence type="ECO:0000256" key="5">
    <source>
        <dbReference type="ARBA" id="ARBA00023136"/>
    </source>
</evidence>
<reference evidence="10 11" key="1">
    <citation type="journal article" date="2022" name="Nat. Ecol. Evol.">
        <title>A masculinizing supergene underlies an exaggerated male reproductive morph in a spider.</title>
        <authorList>
            <person name="Hendrickx F."/>
            <person name="De Corte Z."/>
            <person name="Sonet G."/>
            <person name="Van Belleghem S.M."/>
            <person name="Kostlbacher S."/>
            <person name="Vangestel C."/>
        </authorList>
    </citation>
    <scope>NUCLEOTIDE SEQUENCE [LARGE SCALE GENOMIC DNA]</scope>
    <source>
        <strain evidence="10">W744_W776</strain>
    </source>
</reference>
<dbReference type="PANTHER" id="PTHR22730:SF1">
    <property type="entry name" value="PROMININ-LIKE PROTEIN"/>
    <property type="match status" value="1"/>
</dbReference>
<proteinExistence type="inferred from homology"/>
<name>A0AAV6UZM4_9ARAC</name>
<dbReference type="Pfam" id="PF05478">
    <property type="entry name" value="Prominin"/>
    <property type="match status" value="1"/>
</dbReference>
<feature type="transmembrane region" description="Helical" evidence="8">
    <location>
        <begin position="139"/>
        <end position="162"/>
    </location>
</feature>
<keyword evidence="4 8" id="KW-1133">Transmembrane helix</keyword>
<evidence type="ECO:0000256" key="3">
    <source>
        <dbReference type="ARBA" id="ARBA00022692"/>
    </source>
</evidence>
<evidence type="ECO:0000313" key="11">
    <source>
        <dbReference type="Proteomes" id="UP000827092"/>
    </source>
</evidence>
<feature type="transmembrane region" description="Helical" evidence="8">
    <location>
        <begin position="93"/>
        <end position="118"/>
    </location>
</feature>
<keyword evidence="6" id="KW-0325">Glycoprotein</keyword>
<evidence type="ECO:0000256" key="8">
    <source>
        <dbReference type="SAM" id="Phobius"/>
    </source>
</evidence>